<accession>A0ABS8Z5I5</accession>
<reference evidence="2 3" key="1">
    <citation type="submission" date="2021-12" db="EMBL/GenBank/DDBJ databases">
        <title>Genome sequence of Kibdelosporangium philippinense ATCC 49844.</title>
        <authorList>
            <person name="Fedorov E.A."/>
            <person name="Omeragic M."/>
            <person name="Shalygina K.F."/>
            <person name="Maclea K.S."/>
        </authorList>
    </citation>
    <scope>NUCLEOTIDE SEQUENCE [LARGE SCALE GENOMIC DNA]</scope>
    <source>
        <strain evidence="2 3">ATCC 49844</strain>
    </source>
</reference>
<comment type="caution">
    <text evidence="2">The sequence shown here is derived from an EMBL/GenBank/DDBJ whole genome shotgun (WGS) entry which is preliminary data.</text>
</comment>
<dbReference type="EMBL" id="JAJVCN010000001">
    <property type="protein sequence ID" value="MCE7003154.1"/>
    <property type="molecule type" value="Genomic_DNA"/>
</dbReference>
<sequence length="270" mass="29459">MSSDPDATRLLAISAHLDDAALSFGAGLAQAAQDGVKVTVYTVFAGTAAAPYSPAAERMHSIWGFSPDQDAPLQRRNEDIAALDHLGVGYRHGRFLDSIYRKRPDGRWLADNVAGRQKLAISKQSPQDDPELFAAVRDDIKSVVDEYDPTLIVTCAAISSHIDNEIARDAALIVAHDKGIPVRLWEDLPHATFGRGAAELPQGFRLGPPDFSSVKPTARTRKFEALKLYPSQMLMLTGPDKDLFAQLDAHARKNSPDGGYSETTWPVLRD</sequence>
<keyword evidence="1" id="KW-0862">Zinc</keyword>
<evidence type="ECO:0000313" key="2">
    <source>
        <dbReference type="EMBL" id="MCE7003154.1"/>
    </source>
</evidence>
<dbReference type="InterPro" id="IPR024078">
    <property type="entry name" value="LmbE-like_dom_sf"/>
</dbReference>
<dbReference type="Gene3D" id="3.40.50.10320">
    <property type="entry name" value="LmbE-like"/>
    <property type="match status" value="1"/>
</dbReference>
<name>A0ABS8Z5I5_9PSEU</name>
<dbReference type="RefSeq" id="WP_233724710.1">
    <property type="nucleotide sequence ID" value="NZ_JAJVCN010000001.1"/>
</dbReference>
<dbReference type="SUPFAM" id="SSF102588">
    <property type="entry name" value="LmbE-like"/>
    <property type="match status" value="1"/>
</dbReference>
<dbReference type="InterPro" id="IPR003737">
    <property type="entry name" value="GlcNAc_PI_deacetylase-related"/>
</dbReference>
<evidence type="ECO:0000313" key="3">
    <source>
        <dbReference type="Proteomes" id="UP001521150"/>
    </source>
</evidence>
<dbReference type="Proteomes" id="UP001521150">
    <property type="component" value="Unassembled WGS sequence"/>
</dbReference>
<keyword evidence="3" id="KW-1185">Reference proteome</keyword>
<dbReference type="Pfam" id="PF02585">
    <property type="entry name" value="PIG-L"/>
    <property type="match status" value="1"/>
</dbReference>
<organism evidence="2 3">
    <name type="scientific">Kibdelosporangium philippinense</name>
    <dbReference type="NCBI Taxonomy" id="211113"/>
    <lineage>
        <taxon>Bacteria</taxon>
        <taxon>Bacillati</taxon>
        <taxon>Actinomycetota</taxon>
        <taxon>Actinomycetes</taxon>
        <taxon>Pseudonocardiales</taxon>
        <taxon>Pseudonocardiaceae</taxon>
        <taxon>Kibdelosporangium</taxon>
    </lineage>
</organism>
<gene>
    <name evidence="2" type="ORF">LWC34_09975</name>
</gene>
<protein>
    <submittedName>
        <fullName evidence="2">PIG-L family deacetylase</fullName>
    </submittedName>
</protein>
<evidence type="ECO:0000256" key="1">
    <source>
        <dbReference type="ARBA" id="ARBA00022833"/>
    </source>
</evidence>
<proteinExistence type="predicted"/>